<organism evidence="1 2">
    <name type="scientific">Plectus sambesii</name>
    <dbReference type="NCBI Taxonomy" id="2011161"/>
    <lineage>
        <taxon>Eukaryota</taxon>
        <taxon>Metazoa</taxon>
        <taxon>Ecdysozoa</taxon>
        <taxon>Nematoda</taxon>
        <taxon>Chromadorea</taxon>
        <taxon>Plectida</taxon>
        <taxon>Plectina</taxon>
        <taxon>Plectoidea</taxon>
        <taxon>Plectidae</taxon>
        <taxon>Plectus</taxon>
    </lineage>
</organism>
<protein>
    <submittedName>
        <fullName evidence="2">Uncharacterized protein</fullName>
    </submittedName>
</protein>
<keyword evidence="1" id="KW-1185">Reference proteome</keyword>
<evidence type="ECO:0000313" key="2">
    <source>
        <dbReference type="WBParaSite" id="PSAMB.scaffold2142size25112.g16585.t1"/>
    </source>
</evidence>
<dbReference type="WBParaSite" id="PSAMB.scaffold2142size25112.g16585.t1">
    <property type="protein sequence ID" value="PSAMB.scaffold2142size25112.g16585.t1"/>
    <property type="gene ID" value="PSAMB.scaffold2142size25112.g16585"/>
</dbReference>
<reference evidence="2" key="1">
    <citation type="submission" date="2022-11" db="UniProtKB">
        <authorList>
            <consortium name="WormBaseParasite"/>
        </authorList>
    </citation>
    <scope>IDENTIFICATION</scope>
</reference>
<accession>A0A914VK79</accession>
<dbReference type="Proteomes" id="UP000887566">
    <property type="component" value="Unplaced"/>
</dbReference>
<proteinExistence type="predicted"/>
<name>A0A914VK79_9BILA</name>
<evidence type="ECO:0000313" key="1">
    <source>
        <dbReference type="Proteomes" id="UP000887566"/>
    </source>
</evidence>
<sequence>MQKGVHQRHVKELKSGVKMYLFAANVEGASLELYDCGSHVCQLEYRHELHKHEQQTALDLAAKLHSGTGTSTFVCHLLKGSNDEVTEKKKLVNILPVLCNAQEG</sequence>
<dbReference type="AlphaFoldDB" id="A0A914VK79"/>